<dbReference type="PANTHER" id="PTHR30231">
    <property type="entry name" value="DNA POLYMERASE III SUBUNIT EPSILON"/>
    <property type="match status" value="1"/>
</dbReference>
<evidence type="ECO:0000313" key="5">
    <source>
        <dbReference type="EMBL" id="NMP33109.1"/>
    </source>
</evidence>
<feature type="domain" description="Exonuclease" evidence="4">
    <location>
        <begin position="43"/>
        <end position="217"/>
    </location>
</feature>
<dbReference type="GO" id="GO:0005829">
    <property type="term" value="C:cytosol"/>
    <property type="evidence" value="ECO:0007669"/>
    <property type="project" value="TreeGrafter"/>
</dbReference>
<dbReference type="AlphaFoldDB" id="A0A7Y0Q7I6"/>
<dbReference type="RefSeq" id="WP_169076424.1">
    <property type="nucleotide sequence ID" value="NZ_JABBXH010000006.1"/>
</dbReference>
<dbReference type="EMBL" id="JABBXH010000006">
    <property type="protein sequence ID" value="NMP33109.1"/>
    <property type="molecule type" value="Genomic_DNA"/>
</dbReference>
<dbReference type="CDD" id="cd06127">
    <property type="entry name" value="DEDDh"/>
    <property type="match status" value="1"/>
</dbReference>
<dbReference type="GO" id="GO:0006259">
    <property type="term" value="P:DNA metabolic process"/>
    <property type="evidence" value="ECO:0007669"/>
    <property type="project" value="UniProtKB-ARBA"/>
</dbReference>
<gene>
    <name evidence="5" type="ORF">HII17_16240</name>
</gene>
<evidence type="ECO:0000259" key="4">
    <source>
        <dbReference type="SMART" id="SM00479"/>
    </source>
</evidence>
<keyword evidence="6" id="KW-1185">Reference proteome</keyword>
<dbReference type="SUPFAM" id="SSF53098">
    <property type="entry name" value="Ribonuclease H-like"/>
    <property type="match status" value="1"/>
</dbReference>
<dbReference type="InterPro" id="IPR036397">
    <property type="entry name" value="RNaseH_sf"/>
</dbReference>
<reference evidence="5 6" key="1">
    <citation type="submission" date="2020-04" db="EMBL/GenBank/DDBJ databases">
        <title>Thalassotalea sp. M1531, isolated from the surface of marine red alga.</title>
        <authorList>
            <person name="Pang L."/>
            <person name="Lu D.-C."/>
        </authorList>
    </citation>
    <scope>NUCLEOTIDE SEQUENCE [LARGE SCALE GENOMIC DNA]</scope>
    <source>
        <strain evidence="5 6">M1531</strain>
    </source>
</reference>
<evidence type="ECO:0000256" key="3">
    <source>
        <dbReference type="ARBA" id="ARBA00022839"/>
    </source>
</evidence>
<dbReference type="Gene3D" id="3.30.420.10">
    <property type="entry name" value="Ribonuclease H-like superfamily/Ribonuclease H"/>
    <property type="match status" value="1"/>
</dbReference>
<keyword evidence="3" id="KW-0269">Exonuclease</keyword>
<dbReference type="Proteomes" id="UP000568664">
    <property type="component" value="Unassembled WGS sequence"/>
</dbReference>
<proteinExistence type="predicted"/>
<sequence>MFDFLFGLEAKRRGLSTKVPKGPLKNFLSVPFPEPNTPISEVPMLALDFETSGFNATTDHLLSIGHVEINQLSIKLASAEHYLLKSGIERAGDNVAIHQITELESQQGLSLENAIERLLNAMAGKVILVHYAKIEQTFLAAACKALYGYAPVFPIIDSLVVAKNRLDQRQAAYDPSNLRLTNLRDSYQLPAHYAHNALNDAVATGELLLAEIAHHHSRQKPLKHFLR</sequence>
<name>A0A7Y0Q7I6_9GAMM</name>
<comment type="caution">
    <text evidence="5">The sequence shown here is derived from an EMBL/GenBank/DDBJ whole genome shotgun (WGS) entry which is preliminary data.</text>
</comment>
<keyword evidence="2" id="KW-0378">Hydrolase</keyword>
<evidence type="ECO:0000313" key="6">
    <source>
        <dbReference type="Proteomes" id="UP000568664"/>
    </source>
</evidence>
<dbReference type="PANTHER" id="PTHR30231:SF4">
    <property type="entry name" value="PROTEIN NEN2"/>
    <property type="match status" value="1"/>
</dbReference>
<dbReference type="Pfam" id="PF00929">
    <property type="entry name" value="RNase_T"/>
    <property type="match status" value="1"/>
</dbReference>
<organism evidence="5 6">
    <name type="scientific">Thalassotalea algicola</name>
    <dbReference type="NCBI Taxonomy" id="2716224"/>
    <lineage>
        <taxon>Bacteria</taxon>
        <taxon>Pseudomonadati</taxon>
        <taxon>Pseudomonadota</taxon>
        <taxon>Gammaproteobacteria</taxon>
        <taxon>Alteromonadales</taxon>
        <taxon>Colwelliaceae</taxon>
        <taxon>Thalassotalea</taxon>
    </lineage>
</organism>
<evidence type="ECO:0000256" key="2">
    <source>
        <dbReference type="ARBA" id="ARBA00022801"/>
    </source>
</evidence>
<dbReference type="InterPro" id="IPR012337">
    <property type="entry name" value="RNaseH-like_sf"/>
</dbReference>
<dbReference type="GO" id="GO:0003676">
    <property type="term" value="F:nucleic acid binding"/>
    <property type="evidence" value="ECO:0007669"/>
    <property type="project" value="InterPro"/>
</dbReference>
<keyword evidence="1" id="KW-0540">Nuclease</keyword>
<dbReference type="GO" id="GO:0008408">
    <property type="term" value="F:3'-5' exonuclease activity"/>
    <property type="evidence" value="ECO:0007669"/>
    <property type="project" value="TreeGrafter"/>
</dbReference>
<evidence type="ECO:0000256" key="1">
    <source>
        <dbReference type="ARBA" id="ARBA00022722"/>
    </source>
</evidence>
<protein>
    <submittedName>
        <fullName evidence="5">DNA polymerase III subunit epsilon</fullName>
    </submittedName>
</protein>
<dbReference type="SMART" id="SM00479">
    <property type="entry name" value="EXOIII"/>
    <property type="match status" value="1"/>
</dbReference>
<dbReference type="InterPro" id="IPR013520">
    <property type="entry name" value="Ribonucl_H"/>
</dbReference>
<accession>A0A7Y0Q7I6</accession>